<dbReference type="SUPFAM" id="SSF53649">
    <property type="entry name" value="Alkaline phosphatase-like"/>
    <property type="match status" value="1"/>
</dbReference>
<comment type="caution">
    <text evidence="4">The sequence shown here is derived from an EMBL/GenBank/DDBJ whole genome shotgun (WGS) entry which is preliminary data.</text>
</comment>
<dbReference type="PANTHER" id="PTHR42693:SF53">
    <property type="entry name" value="ENDO-4-O-SULFATASE"/>
    <property type="match status" value="1"/>
</dbReference>
<accession>X1E2M6</accession>
<feature type="non-terminal residue" evidence="4">
    <location>
        <position position="254"/>
    </location>
</feature>
<dbReference type="InterPro" id="IPR017850">
    <property type="entry name" value="Alkaline_phosphatase_core_sf"/>
</dbReference>
<proteinExistence type="inferred from homology"/>
<keyword evidence="2" id="KW-0378">Hydrolase</keyword>
<evidence type="ECO:0000259" key="3">
    <source>
        <dbReference type="Pfam" id="PF00884"/>
    </source>
</evidence>
<dbReference type="EMBL" id="BART01031460">
    <property type="protein sequence ID" value="GAH14660.1"/>
    <property type="molecule type" value="Genomic_DNA"/>
</dbReference>
<dbReference type="InterPro" id="IPR000917">
    <property type="entry name" value="Sulfatase_N"/>
</dbReference>
<dbReference type="PANTHER" id="PTHR42693">
    <property type="entry name" value="ARYLSULFATASE FAMILY MEMBER"/>
    <property type="match status" value="1"/>
</dbReference>
<evidence type="ECO:0000313" key="4">
    <source>
        <dbReference type="EMBL" id="GAH14660.1"/>
    </source>
</evidence>
<sequence>PLAADEGHLPRSEITLAEVLAEHGYATGHFGKWHVGGFDPETAGAHVMPPWHAGFQECFSTHNVLRTFNPYKKLGKGGIKACYWHNGRNIPLTEAQRDASLQGDDAAIVMNKAITFIQHQQHAQQPFLAFIWFHNVHTPLGKNPELMAFYSGCTEQEQIYFSNITAIDKQIGRLRMTLRESNLADNTMVWFTSDNGPNLKGKKNPKSATAQDGKFVYTALGSTGAYRGWKRDCYEGGLRVPGILEWPARIKESR</sequence>
<reference evidence="4" key="1">
    <citation type="journal article" date="2014" name="Front. Microbiol.">
        <title>High frequency of phylogenetically diverse reductive dehalogenase-homologous genes in deep subseafloor sedimentary metagenomes.</title>
        <authorList>
            <person name="Kawai M."/>
            <person name="Futagami T."/>
            <person name="Toyoda A."/>
            <person name="Takaki Y."/>
            <person name="Nishi S."/>
            <person name="Hori S."/>
            <person name="Arai W."/>
            <person name="Tsubouchi T."/>
            <person name="Morono Y."/>
            <person name="Uchiyama I."/>
            <person name="Ito T."/>
            <person name="Fujiyama A."/>
            <person name="Inagaki F."/>
            <person name="Takami H."/>
        </authorList>
    </citation>
    <scope>NUCLEOTIDE SEQUENCE</scope>
    <source>
        <strain evidence="4">Expedition CK06-06</strain>
    </source>
</reference>
<protein>
    <recommendedName>
        <fullName evidence="3">Sulfatase N-terminal domain-containing protein</fullName>
    </recommendedName>
</protein>
<comment type="similarity">
    <text evidence="1">Belongs to the sulfatase family.</text>
</comment>
<dbReference type="Gene3D" id="3.40.720.10">
    <property type="entry name" value="Alkaline Phosphatase, subunit A"/>
    <property type="match status" value="1"/>
</dbReference>
<dbReference type="InterPro" id="IPR050738">
    <property type="entry name" value="Sulfatase"/>
</dbReference>
<dbReference type="Pfam" id="PF00884">
    <property type="entry name" value="Sulfatase"/>
    <property type="match status" value="1"/>
</dbReference>
<evidence type="ECO:0000256" key="1">
    <source>
        <dbReference type="ARBA" id="ARBA00008779"/>
    </source>
</evidence>
<organism evidence="4">
    <name type="scientific">marine sediment metagenome</name>
    <dbReference type="NCBI Taxonomy" id="412755"/>
    <lineage>
        <taxon>unclassified sequences</taxon>
        <taxon>metagenomes</taxon>
        <taxon>ecological metagenomes</taxon>
    </lineage>
</organism>
<dbReference type="AlphaFoldDB" id="X1E2M6"/>
<feature type="non-terminal residue" evidence="4">
    <location>
        <position position="1"/>
    </location>
</feature>
<evidence type="ECO:0000256" key="2">
    <source>
        <dbReference type="ARBA" id="ARBA00022801"/>
    </source>
</evidence>
<gene>
    <name evidence="4" type="ORF">S01H4_54643</name>
</gene>
<feature type="domain" description="Sulfatase N-terminal" evidence="3">
    <location>
        <begin position="8"/>
        <end position="252"/>
    </location>
</feature>
<name>X1E2M6_9ZZZZ</name>
<dbReference type="GO" id="GO:0004065">
    <property type="term" value="F:arylsulfatase activity"/>
    <property type="evidence" value="ECO:0007669"/>
    <property type="project" value="TreeGrafter"/>
</dbReference>